<dbReference type="SUPFAM" id="SSF53187">
    <property type="entry name" value="Zn-dependent exopeptidases"/>
    <property type="match status" value="1"/>
</dbReference>
<dbReference type="SUPFAM" id="SSF55031">
    <property type="entry name" value="Bacterial exopeptidase dimerisation domain"/>
    <property type="match status" value="1"/>
</dbReference>
<dbReference type="PIRSF" id="PIRSF001235">
    <property type="entry name" value="Amidase_carbamoylase"/>
    <property type="match status" value="1"/>
</dbReference>
<organism evidence="3 4">
    <name type="scientific">Natrarchaeobius halalkaliphilus</name>
    <dbReference type="NCBI Taxonomy" id="1679091"/>
    <lineage>
        <taxon>Archaea</taxon>
        <taxon>Methanobacteriati</taxon>
        <taxon>Methanobacteriota</taxon>
        <taxon>Stenosarchaea group</taxon>
        <taxon>Halobacteria</taxon>
        <taxon>Halobacteriales</taxon>
        <taxon>Natrialbaceae</taxon>
        <taxon>Natrarchaeobius</taxon>
    </lineage>
</organism>
<evidence type="ECO:0000256" key="1">
    <source>
        <dbReference type="ARBA" id="ARBA00022801"/>
    </source>
</evidence>
<keyword evidence="4" id="KW-1185">Reference proteome</keyword>
<dbReference type="Proteomes" id="UP000273828">
    <property type="component" value="Unassembled WGS sequence"/>
</dbReference>
<dbReference type="GO" id="GO:0016813">
    <property type="term" value="F:hydrolase activity, acting on carbon-nitrogen (but not peptide) bonds, in linear amidines"/>
    <property type="evidence" value="ECO:0007669"/>
    <property type="project" value="InterPro"/>
</dbReference>
<dbReference type="EMBL" id="REFY01000005">
    <property type="protein sequence ID" value="RQG88064.1"/>
    <property type="molecule type" value="Genomic_DNA"/>
</dbReference>
<dbReference type="NCBIfam" id="TIGR01879">
    <property type="entry name" value="hydantase"/>
    <property type="match status" value="1"/>
</dbReference>
<dbReference type="Gene3D" id="3.40.630.10">
    <property type="entry name" value="Zn peptidases"/>
    <property type="match status" value="1"/>
</dbReference>
<comment type="caution">
    <text evidence="3">The sequence shown here is derived from an EMBL/GenBank/DDBJ whole genome shotgun (WGS) entry which is preliminary data.</text>
</comment>
<keyword evidence="1 3" id="KW-0378">Hydrolase</keyword>
<evidence type="ECO:0000313" key="3">
    <source>
        <dbReference type="EMBL" id="RQG88064.1"/>
    </source>
</evidence>
<gene>
    <name evidence="3" type="ORF">EA462_14540</name>
</gene>
<name>A0A3N6M0I3_9EURY</name>
<dbReference type="InterPro" id="IPR011650">
    <property type="entry name" value="Peptidase_M20_dimer"/>
</dbReference>
<dbReference type="InterPro" id="IPR036264">
    <property type="entry name" value="Bact_exopeptidase_dim_dom"/>
</dbReference>
<evidence type="ECO:0000259" key="2">
    <source>
        <dbReference type="Pfam" id="PF07687"/>
    </source>
</evidence>
<dbReference type="InterPro" id="IPR002933">
    <property type="entry name" value="Peptidase_M20"/>
</dbReference>
<sequence>MIESEISRDRMQRRLDRLWEIGKTDRGGVTRLAYSEEENDAFEYVLEEISAIDSMAVEEDSIGNVFATTAPEASESLYLGSHLDSVFNGGRLDGTLGVVAALEAIEAVEASDEEPEIPPTLVLFRAEESARFGQAMIGSRGALGLLTTEDFSVVDQSNVPLWRAMQEAGFQPENLSEPTLDLNRIAGFLELHIEQGRVLDETSTNVGVVSSIRAPVRYRFEVLGDYDHSGATPMSMRRDAIAGAAEMITAVEEIGIEFDQDGDIVTTVGDITVSEGAINKVCGELSFPVDVRSNDRQFRDRIEERIVSSLEAIAEDRDLVLNTECINQTDPVELDEDMMEHLLETAESIGTSYRRLPSGGGHDAMNVQRLNIPTGMLFVPSVDGVSHNPAEETSEDAIEDAATVFARSIVDGVP</sequence>
<dbReference type="Gene3D" id="3.30.70.360">
    <property type="match status" value="1"/>
</dbReference>
<dbReference type="PANTHER" id="PTHR32494">
    <property type="entry name" value="ALLANTOATE DEIMINASE-RELATED"/>
    <property type="match status" value="1"/>
</dbReference>
<dbReference type="Pfam" id="PF01546">
    <property type="entry name" value="Peptidase_M20"/>
    <property type="match status" value="1"/>
</dbReference>
<protein>
    <submittedName>
        <fullName evidence="3">Zn-dependent hydrolase</fullName>
    </submittedName>
</protein>
<dbReference type="Pfam" id="PF07687">
    <property type="entry name" value="M20_dimer"/>
    <property type="match status" value="1"/>
</dbReference>
<dbReference type="AlphaFoldDB" id="A0A3N6M0I3"/>
<feature type="domain" description="Peptidase M20 dimerisation" evidence="2">
    <location>
        <begin position="217"/>
        <end position="315"/>
    </location>
</feature>
<reference evidence="3 4" key="1">
    <citation type="submission" date="2018-10" db="EMBL/GenBank/DDBJ databases">
        <title>Natrarchaeobius chitinivorans gen. nov., sp. nov., and Natrarchaeobius haloalkaliphilus sp. nov., alkaliphilic, chitin-utilizing haloarchaea from hypersaline alkaline lakes.</title>
        <authorList>
            <person name="Sorokin D.Y."/>
            <person name="Elcheninov A.G."/>
            <person name="Kostrikina N.A."/>
            <person name="Bale N.J."/>
            <person name="Sinninghe Damste J.S."/>
            <person name="Khijniak T.V."/>
            <person name="Kublanov I.V."/>
            <person name="Toshchakov S.V."/>
        </authorList>
    </citation>
    <scope>NUCLEOTIDE SEQUENCE [LARGE SCALE GENOMIC DNA]</scope>
    <source>
        <strain evidence="3 4">AArcht-Sl</strain>
    </source>
</reference>
<evidence type="ECO:0000313" key="4">
    <source>
        <dbReference type="Proteomes" id="UP000273828"/>
    </source>
</evidence>
<proteinExistence type="predicted"/>
<dbReference type="CDD" id="cd03884">
    <property type="entry name" value="M20_bAS"/>
    <property type="match status" value="1"/>
</dbReference>
<dbReference type="PANTHER" id="PTHR32494:SF5">
    <property type="entry name" value="ALLANTOATE AMIDOHYDROLASE"/>
    <property type="match status" value="1"/>
</dbReference>
<dbReference type="InterPro" id="IPR010158">
    <property type="entry name" value="Amidase_Cbmase"/>
</dbReference>
<accession>A0A3N6M0I3</accession>